<reference evidence="3" key="2">
    <citation type="submission" date="2015-05" db="EMBL/GenBank/DDBJ databases">
        <title>Complete genome sequence of Corynebacterium mustelae DSM 45274, isolated from various tissues of a male ferret with lethal sepsis.</title>
        <authorList>
            <person name="Ruckert C."/>
            <person name="Albersmeier A."/>
            <person name="Winkler A."/>
            <person name="Tauch A."/>
        </authorList>
    </citation>
    <scope>NUCLEOTIDE SEQUENCE [LARGE SCALE GENOMIC DNA]</scope>
    <source>
        <strain evidence="3">DSM 45274</strain>
    </source>
</reference>
<dbReference type="GO" id="GO:0006355">
    <property type="term" value="P:regulation of DNA-templated transcription"/>
    <property type="evidence" value="ECO:0007669"/>
    <property type="project" value="InterPro"/>
</dbReference>
<dbReference type="Pfam" id="PF04255">
    <property type="entry name" value="DUF433"/>
    <property type="match status" value="1"/>
</dbReference>
<evidence type="ECO:0000313" key="3">
    <source>
        <dbReference type="Proteomes" id="UP000035199"/>
    </source>
</evidence>
<dbReference type="Gene3D" id="1.10.1660.10">
    <property type="match status" value="1"/>
</dbReference>
<sequence length="204" mass="23161">MTYTIDVAAYLSGASKDQLQRWARNEILVPEINPERPKIYSFRDIVALRTIAKLRVNNSLQRIRSAIARLSDYDLTEHLSEYKFATDGKSVKVFDEDNAHFLNLSKNPGQWDLVNLEDIYAPFMNMQGREVPDLRNPAQGIEINPQRLSGTPTIEDSRVPYDLIVDLFHDDMSAEEIAEEYPTISLESVGNAIAFNKSIEELAA</sequence>
<protein>
    <recommendedName>
        <fullName evidence="1">HTH merR-type domain-containing protein</fullName>
    </recommendedName>
</protein>
<dbReference type="EMBL" id="CP011542">
    <property type="protein sequence ID" value="AKK04561.1"/>
    <property type="molecule type" value="Genomic_DNA"/>
</dbReference>
<reference evidence="2 3" key="1">
    <citation type="journal article" date="2015" name="Genome Announc.">
        <title>Complete Genome Sequence of the Type Strain Corynebacterium mustelae DSM 45274, Isolated from Various Tissues of a Male Ferret with Lethal Sepsis.</title>
        <authorList>
            <person name="Ruckert C."/>
            <person name="Eimer J."/>
            <person name="Winkler A."/>
            <person name="Tauch A."/>
        </authorList>
    </citation>
    <scope>NUCLEOTIDE SEQUENCE [LARGE SCALE GENOMIC DNA]</scope>
    <source>
        <strain evidence="2 3">DSM 45274</strain>
    </source>
</reference>
<dbReference type="SUPFAM" id="SSF46955">
    <property type="entry name" value="Putative DNA-binding domain"/>
    <property type="match status" value="1"/>
</dbReference>
<dbReference type="Proteomes" id="UP000035199">
    <property type="component" value="Chromosome"/>
</dbReference>
<dbReference type="Pfam" id="PF13411">
    <property type="entry name" value="MerR_1"/>
    <property type="match status" value="1"/>
</dbReference>
<organism evidence="2 3">
    <name type="scientific">Corynebacterium mustelae</name>
    <dbReference type="NCBI Taxonomy" id="571915"/>
    <lineage>
        <taxon>Bacteria</taxon>
        <taxon>Bacillati</taxon>
        <taxon>Actinomycetota</taxon>
        <taxon>Actinomycetes</taxon>
        <taxon>Mycobacteriales</taxon>
        <taxon>Corynebacteriaceae</taxon>
        <taxon>Corynebacterium</taxon>
    </lineage>
</organism>
<dbReference type="InterPro" id="IPR009057">
    <property type="entry name" value="Homeodomain-like_sf"/>
</dbReference>
<evidence type="ECO:0000259" key="1">
    <source>
        <dbReference type="Pfam" id="PF13411"/>
    </source>
</evidence>
<name>A0A0G3GTQ9_9CORY</name>
<dbReference type="AlphaFoldDB" id="A0A0G3GTQ9"/>
<feature type="domain" description="HTH merR-type" evidence="1">
    <location>
        <begin position="3"/>
        <end position="56"/>
    </location>
</feature>
<dbReference type="SUPFAM" id="SSF46689">
    <property type="entry name" value="Homeodomain-like"/>
    <property type="match status" value="1"/>
</dbReference>
<dbReference type="PANTHER" id="PTHR34849">
    <property type="entry name" value="SSL5025 PROTEIN"/>
    <property type="match status" value="1"/>
</dbReference>
<dbReference type="GO" id="GO:0003677">
    <property type="term" value="F:DNA binding"/>
    <property type="evidence" value="ECO:0007669"/>
    <property type="project" value="InterPro"/>
</dbReference>
<dbReference type="OrthoDB" id="5147072at2"/>
<proteinExistence type="predicted"/>
<dbReference type="KEGG" id="cmv:CMUST_01055"/>
<evidence type="ECO:0000313" key="2">
    <source>
        <dbReference type="EMBL" id="AKK04561.1"/>
    </source>
</evidence>
<accession>A0A0G3GTQ9</accession>
<dbReference type="PANTHER" id="PTHR34849:SF3">
    <property type="entry name" value="SSR2962 PROTEIN"/>
    <property type="match status" value="1"/>
</dbReference>
<dbReference type="InterPro" id="IPR036388">
    <property type="entry name" value="WH-like_DNA-bd_sf"/>
</dbReference>
<dbReference type="InterPro" id="IPR009061">
    <property type="entry name" value="DNA-bd_dom_put_sf"/>
</dbReference>
<gene>
    <name evidence="2" type="ORF">CMUST_01055</name>
</gene>
<dbReference type="InterPro" id="IPR000551">
    <property type="entry name" value="MerR-type_HTH_dom"/>
</dbReference>
<dbReference type="Gene3D" id="1.10.10.10">
    <property type="entry name" value="Winged helix-like DNA-binding domain superfamily/Winged helix DNA-binding domain"/>
    <property type="match status" value="1"/>
</dbReference>
<dbReference type="InterPro" id="IPR007367">
    <property type="entry name" value="DUF433"/>
</dbReference>
<keyword evidence="3" id="KW-1185">Reference proteome</keyword>
<dbReference type="STRING" id="571915.CMUST_01055"/>
<dbReference type="RefSeq" id="WP_047260954.1">
    <property type="nucleotide sequence ID" value="NZ_CP011542.1"/>
</dbReference>
<dbReference type="PATRIC" id="fig|571915.4.peg.216"/>